<dbReference type="EMBL" id="ML014328">
    <property type="protein sequence ID" value="RKO99034.1"/>
    <property type="molecule type" value="Genomic_DNA"/>
</dbReference>
<keyword evidence="6" id="KW-1185">Reference proteome</keyword>
<accession>A0A4P9WZS1</accession>
<organism evidence="5 6">
    <name type="scientific">Caulochytrium protostelioides</name>
    <dbReference type="NCBI Taxonomy" id="1555241"/>
    <lineage>
        <taxon>Eukaryota</taxon>
        <taxon>Fungi</taxon>
        <taxon>Fungi incertae sedis</taxon>
        <taxon>Chytridiomycota</taxon>
        <taxon>Chytridiomycota incertae sedis</taxon>
        <taxon>Chytridiomycetes</taxon>
        <taxon>Caulochytriales</taxon>
        <taxon>Caulochytriaceae</taxon>
        <taxon>Caulochytrium</taxon>
    </lineage>
</organism>
<dbReference type="InterPro" id="IPR019775">
    <property type="entry name" value="WD40_repeat_CS"/>
</dbReference>
<dbReference type="PANTHER" id="PTHR19848">
    <property type="entry name" value="WD40 REPEAT PROTEIN"/>
    <property type="match status" value="1"/>
</dbReference>
<gene>
    <name evidence="5" type="ORF">CXG81DRAFT_15130</name>
</gene>
<dbReference type="PRINTS" id="PR00320">
    <property type="entry name" value="GPROTEINBRPT"/>
</dbReference>
<dbReference type="CDD" id="cd00200">
    <property type="entry name" value="WD40"/>
    <property type="match status" value="1"/>
</dbReference>
<reference evidence="6" key="1">
    <citation type="journal article" date="2018" name="Nat. Microbiol.">
        <title>Leveraging single-cell genomics to expand the fungal tree of life.</title>
        <authorList>
            <person name="Ahrendt S.R."/>
            <person name="Quandt C.A."/>
            <person name="Ciobanu D."/>
            <person name="Clum A."/>
            <person name="Salamov A."/>
            <person name="Andreopoulos B."/>
            <person name="Cheng J.F."/>
            <person name="Woyke T."/>
            <person name="Pelin A."/>
            <person name="Henrissat B."/>
            <person name="Reynolds N.K."/>
            <person name="Benny G.L."/>
            <person name="Smith M.E."/>
            <person name="James T.Y."/>
            <person name="Grigoriev I.V."/>
        </authorList>
    </citation>
    <scope>NUCLEOTIDE SEQUENCE [LARGE SCALE GENOMIC DNA]</scope>
    <source>
        <strain evidence="6">ATCC 52028</strain>
    </source>
</reference>
<dbReference type="InterPro" id="IPR001680">
    <property type="entry name" value="WD40_rpt"/>
</dbReference>
<keyword evidence="1 3" id="KW-0853">WD repeat</keyword>
<evidence type="ECO:0000256" key="4">
    <source>
        <dbReference type="SAM" id="Coils"/>
    </source>
</evidence>
<evidence type="ECO:0008006" key="7">
    <source>
        <dbReference type="Google" id="ProtNLM"/>
    </source>
</evidence>
<dbReference type="SUPFAM" id="SSF50978">
    <property type="entry name" value="WD40 repeat-like"/>
    <property type="match status" value="1"/>
</dbReference>
<dbReference type="InterPro" id="IPR020472">
    <property type="entry name" value="WD40_PAC1"/>
</dbReference>
<feature type="repeat" description="WD" evidence="3">
    <location>
        <begin position="145"/>
        <end position="186"/>
    </location>
</feature>
<dbReference type="PROSITE" id="PS50294">
    <property type="entry name" value="WD_REPEATS_REGION"/>
    <property type="match status" value="3"/>
</dbReference>
<evidence type="ECO:0000256" key="2">
    <source>
        <dbReference type="ARBA" id="ARBA00022737"/>
    </source>
</evidence>
<keyword evidence="4" id="KW-0175">Coiled coil</keyword>
<feature type="coiled-coil region" evidence="4">
    <location>
        <begin position="11"/>
        <end position="38"/>
    </location>
</feature>
<dbReference type="PROSITE" id="PS50082">
    <property type="entry name" value="WD_REPEATS_2"/>
    <property type="match status" value="3"/>
</dbReference>
<dbReference type="STRING" id="1555241.A0A4P9WZS1"/>
<dbReference type="InterPro" id="IPR015943">
    <property type="entry name" value="WD40/YVTN_repeat-like_dom_sf"/>
</dbReference>
<dbReference type="InterPro" id="IPR036322">
    <property type="entry name" value="WD40_repeat_dom_sf"/>
</dbReference>
<evidence type="ECO:0000256" key="3">
    <source>
        <dbReference type="PROSITE-ProRule" id="PRU00221"/>
    </source>
</evidence>
<dbReference type="Proteomes" id="UP000274922">
    <property type="component" value="Unassembled WGS sequence"/>
</dbReference>
<sequence length="441" mass="50103">MDLPHHKMRDLRVLKNRVEALEKENAALRKSLFELSSRFNLLSSRILAPPSDAMTFEPIEGDVLPSTSASSFDDADDMIYDSDPTHAKSKETAQFYPKMEIKGHQGAVYAVGFSPRGDLLASGSFDKTLRIWDVSHTQQKELHCFYGHTLNVSTLWWSPKGGEVLTGSYDQTSKIWDVETGKAKGSWNTDGFVQCVRFPEDDDQMFGSGTSRNLLAIFDRRHPEAVINLQNDAMINSFCFINEHRILSGDSVGQLKTWDLRAMKCIDSFVYENNRRAISHVAWGPLRSSDPEKPRNGITSQLIAINSYDSVLRVFDWEMDPIPSYRHIASLRGHKNKNWPIKSCFWSGRRQRPLGLGSNQLSHEEIYAATNRDLLAEPSSSLPFADTGNALDQMIQDWELMQRVEGHTDRIYDVGFHPLEPIMCSASADFTVRLWVLRKKK</sequence>
<dbReference type="Gene3D" id="2.130.10.10">
    <property type="entry name" value="YVTN repeat-like/Quinoprotein amine dehydrogenase"/>
    <property type="match status" value="2"/>
</dbReference>
<proteinExistence type="predicted"/>
<evidence type="ECO:0000256" key="1">
    <source>
        <dbReference type="ARBA" id="ARBA00022574"/>
    </source>
</evidence>
<keyword evidence="2" id="KW-0677">Repeat</keyword>
<feature type="repeat" description="WD" evidence="3">
    <location>
        <begin position="101"/>
        <end position="142"/>
    </location>
</feature>
<evidence type="ECO:0000313" key="6">
    <source>
        <dbReference type="Proteomes" id="UP000274922"/>
    </source>
</evidence>
<evidence type="ECO:0000313" key="5">
    <source>
        <dbReference type="EMBL" id="RKO99034.1"/>
    </source>
</evidence>
<dbReference type="PANTHER" id="PTHR19848:SF8">
    <property type="entry name" value="F-BOX AND WD REPEAT DOMAIN CONTAINING 7"/>
    <property type="match status" value="1"/>
</dbReference>
<dbReference type="Pfam" id="PF00400">
    <property type="entry name" value="WD40"/>
    <property type="match status" value="3"/>
</dbReference>
<dbReference type="OrthoDB" id="6262491at2759"/>
<dbReference type="SMART" id="SM00320">
    <property type="entry name" value="WD40"/>
    <property type="match status" value="6"/>
</dbReference>
<dbReference type="AlphaFoldDB" id="A0A4P9WZS1"/>
<feature type="repeat" description="WD" evidence="3">
    <location>
        <begin position="404"/>
        <end position="441"/>
    </location>
</feature>
<dbReference type="PROSITE" id="PS00678">
    <property type="entry name" value="WD_REPEATS_1"/>
    <property type="match status" value="2"/>
</dbReference>
<protein>
    <recommendedName>
        <fullName evidence="7">WD40 repeat-like protein</fullName>
    </recommendedName>
</protein>
<name>A0A4P9WZS1_9FUNG</name>